<gene>
    <name evidence="9" type="ORF">MtrunA17_Chr3g0142471</name>
</gene>
<dbReference type="EC" id="2.7.7.6" evidence="2"/>
<evidence type="ECO:0000313" key="10">
    <source>
        <dbReference type="Proteomes" id="UP000265566"/>
    </source>
</evidence>
<keyword evidence="4 9" id="KW-0808">Transferase</keyword>
<keyword evidence="7" id="KW-0472">Membrane</keyword>
<dbReference type="Proteomes" id="UP000265566">
    <property type="component" value="Chromosome 3"/>
</dbReference>
<dbReference type="GO" id="GO:0032549">
    <property type="term" value="F:ribonucleoside binding"/>
    <property type="evidence" value="ECO:0007669"/>
    <property type="project" value="InterPro"/>
</dbReference>
<evidence type="ECO:0000256" key="4">
    <source>
        <dbReference type="ARBA" id="ARBA00022679"/>
    </source>
</evidence>
<organism evidence="9 10">
    <name type="scientific">Medicago truncatula</name>
    <name type="common">Barrel medic</name>
    <name type="synonym">Medicago tribuloides</name>
    <dbReference type="NCBI Taxonomy" id="3880"/>
    <lineage>
        <taxon>Eukaryota</taxon>
        <taxon>Viridiplantae</taxon>
        <taxon>Streptophyta</taxon>
        <taxon>Embryophyta</taxon>
        <taxon>Tracheophyta</taxon>
        <taxon>Spermatophyta</taxon>
        <taxon>Magnoliopsida</taxon>
        <taxon>eudicotyledons</taxon>
        <taxon>Gunneridae</taxon>
        <taxon>Pentapetalae</taxon>
        <taxon>rosids</taxon>
        <taxon>fabids</taxon>
        <taxon>Fabales</taxon>
        <taxon>Fabaceae</taxon>
        <taxon>Papilionoideae</taxon>
        <taxon>50 kb inversion clade</taxon>
        <taxon>NPAAA clade</taxon>
        <taxon>Hologalegina</taxon>
        <taxon>IRL clade</taxon>
        <taxon>Trifolieae</taxon>
        <taxon>Medicago</taxon>
    </lineage>
</organism>
<dbReference type="GO" id="GO:0000428">
    <property type="term" value="C:DNA-directed RNA polymerase complex"/>
    <property type="evidence" value="ECO:0007669"/>
    <property type="project" value="UniProtKB-KW"/>
</dbReference>
<evidence type="ECO:0000256" key="7">
    <source>
        <dbReference type="SAM" id="Phobius"/>
    </source>
</evidence>
<feature type="domain" description="RNA polymerase beta subunit protrusion" evidence="8">
    <location>
        <begin position="10"/>
        <end position="103"/>
    </location>
</feature>
<dbReference type="PANTHER" id="PTHR20856">
    <property type="entry name" value="DNA-DIRECTED RNA POLYMERASE I SUBUNIT 2"/>
    <property type="match status" value="1"/>
</dbReference>
<dbReference type="Gene3D" id="3.90.1100.10">
    <property type="match status" value="1"/>
</dbReference>
<evidence type="ECO:0000313" key="9">
    <source>
        <dbReference type="EMBL" id="RHN71092.1"/>
    </source>
</evidence>
<dbReference type="EMBL" id="PSQE01000003">
    <property type="protein sequence ID" value="RHN71092.1"/>
    <property type="molecule type" value="Genomic_DNA"/>
</dbReference>
<sequence>MNITVMLLRHARLQRMTYASKIKIDVQVQVYTPKKVQSDKFKTGKEEYIDREIIMEEKREITFGRLPVMVKSDLCWMSDVEKGDCEFDHGGYFLIKGAEKVIYNYDFFIYLHEFLSCLLHIFLVLYNSQPFEFPA</sequence>
<comment type="similarity">
    <text evidence="1">Belongs to the RNA polymerase beta chain family.</text>
</comment>
<dbReference type="GO" id="GO:0003677">
    <property type="term" value="F:DNA binding"/>
    <property type="evidence" value="ECO:0007669"/>
    <property type="project" value="InterPro"/>
</dbReference>
<evidence type="ECO:0000256" key="3">
    <source>
        <dbReference type="ARBA" id="ARBA00022478"/>
    </source>
</evidence>
<keyword evidence="5 9" id="KW-0548">Nucleotidyltransferase</keyword>
<comment type="caution">
    <text evidence="9">The sequence shown here is derived from an EMBL/GenBank/DDBJ whole genome shotgun (WGS) entry which is preliminary data.</text>
</comment>
<reference evidence="10" key="1">
    <citation type="journal article" date="2018" name="Nat. Plants">
        <title>Whole-genome landscape of Medicago truncatula symbiotic genes.</title>
        <authorList>
            <person name="Pecrix Y."/>
            <person name="Staton S.E."/>
            <person name="Sallet E."/>
            <person name="Lelandais-Briere C."/>
            <person name="Moreau S."/>
            <person name="Carrere S."/>
            <person name="Blein T."/>
            <person name="Jardinaud M.F."/>
            <person name="Latrasse D."/>
            <person name="Zouine M."/>
            <person name="Zahm M."/>
            <person name="Kreplak J."/>
            <person name="Mayjonade B."/>
            <person name="Satge C."/>
            <person name="Perez M."/>
            <person name="Cauet S."/>
            <person name="Marande W."/>
            <person name="Chantry-Darmon C."/>
            <person name="Lopez-Roques C."/>
            <person name="Bouchez O."/>
            <person name="Berard A."/>
            <person name="Debelle F."/>
            <person name="Munos S."/>
            <person name="Bendahmane A."/>
            <person name="Berges H."/>
            <person name="Niebel A."/>
            <person name="Buitink J."/>
            <person name="Frugier F."/>
            <person name="Benhamed M."/>
            <person name="Crespi M."/>
            <person name="Gouzy J."/>
            <person name="Gamas P."/>
        </authorList>
    </citation>
    <scope>NUCLEOTIDE SEQUENCE [LARGE SCALE GENOMIC DNA]</scope>
    <source>
        <strain evidence="10">cv. Jemalong A17</strain>
    </source>
</reference>
<evidence type="ECO:0000256" key="2">
    <source>
        <dbReference type="ARBA" id="ARBA00012418"/>
    </source>
</evidence>
<keyword evidence="7" id="KW-1133">Transmembrane helix</keyword>
<evidence type="ECO:0000256" key="1">
    <source>
        <dbReference type="ARBA" id="ARBA00006835"/>
    </source>
</evidence>
<evidence type="ECO:0000259" key="8">
    <source>
        <dbReference type="Pfam" id="PF04563"/>
    </source>
</evidence>
<dbReference type="Gramene" id="rna19735">
    <property type="protein sequence ID" value="RHN71092.1"/>
    <property type="gene ID" value="gene19735"/>
</dbReference>
<accession>A0A396J149</accession>
<name>A0A396J149_MEDTR</name>
<dbReference type="AlphaFoldDB" id="A0A396J149"/>
<dbReference type="GO" id="GO:0003899">
    <property type="term" value="F:DNA-directed RNA polymerase activity"/>
    <property type="evidence" value="ECO:0007669"/>
    <property type="project" value="UniProtKB-EC"/>
</dbReference>
<feature type="transmembrane region" description="Helical" evidence="7">
    <location>
        <begin position="107"/>
        <end position="126"/>
    </location>
</feature>
<keyword evidence="6" id="KW-0804">Transcription</keyword>
<dbReference type="SUPFAM" id="SSF64484">
    <property type="entry name" value="beta and beta-prime subunits of DNA dependent RNA-polymerase"/>
    <property type="match status" value="1"/>
</dbReference>
<dbReference type="Pfam" id="PF04563">
    <property type="entry name" value="RNA_pol_Rpb2_1"/>
    <property type="match status" value="1"/>
</dbReference>
<dbReference type="InterPro" id="IPR007644">
    <property type="entry name" value="RNA_pol_bsu_protrusion"/>
</dbReference>
<keyword evidence="7" id="KW-0812">Transmembrane</keyword>
<keyword evidence="3 9" id="KW-0240">DNA-directed RNA polymerase</keyword>
<protein>
    <recommendedName>
        <fullName evidence="2">DNA-directed RNA polymerase</fullName>
        <ecNumber evidence="2">2.7.7.6</ecNumber>
    </recommendedName>
</protein>
<proteinExistence type="inferred from homology"/>
<dbReference type="GO" id="GO:0006351">
    <property type="term" value="P:DNA-templated transcription"/>
    <property type="evidence" value="ECO:0007669"/>
    <property type="project" value="InterPro"/>
</dbReference>
<evidence type="ECO:0000256" key="6">
    <source>
        <dbReference type="ARBA" id="ARBA00023163"/>
    </source>
</evidence>
<evidence type="ECO:0000256" key="5">
    <source>
        <dbReference type="ARBA" id="ARBA00022695"/>
    </source>
</evidence>
<dbReference type="InterPro" id="IPR015712">
    <property type="entry name" value="DNA-dir_RNA_pol_su2"/>
</dbReference>